<organism evidence="1 2">
    <name type="scientific">Sinanodonta woodiana</name>
    <name type="common">Chinese pond mussel</name>
    <name type="synonym">Anodonta woodiana</name>
    <dbReference type="NCBI Taxonomy" id="1069815"/>
    <lineage>
        <taxon>Eukaryota</taxon>
        <taxon>Metazoa</taxon>
        <taxon>Spiralia</taxon>
        <taxon>Lophotrochozoa</taxon>
        <taxon>Mollusca</taxon>
        <taxon>Bivalvia</taxon>
        <taxon>Autobranchia</taxon>
        <taxon>Heteroconchia</taxon>
        <taxon>Palaeoheterodonta</taxon>
        <taxon>Unionida</taxon>
        <taxon>Unionoidea</taxon>
        <taxon>Unionidae</taxon>
        <taxon>Unioninae</taxon>
        <taxon>Sinanodonta</taxon>
    </lineage>
</organism>
<comment type="caution">
    <text evidence="1">The sequence shown here is derived from an EMBL/GenBank/DDBJ whole genome shotgun (WGS) entry which is preliminary data.</text>
</comment>
<proteinExistence type="predicted"/>
<dbReference type="AlphaFoldDB" id="A0ABD3XMM2"/>
<gene>
    <name evidence="1" type="ORF">ACJMK2_027386</name>
</gene>
<evidence type="ECO:0000313" key="2">
    <source>
        <dbReference type="Proteomes" id="UP001634394"/>
    </source>
</evidence>
<reference evidence="1 2" key="1">
    <citation type="submission" date="2024-11" db="EMBL/GenBank/DDBJ databases">
        <title>Chromosome-level genome assembly of the freshwater bivalve Anodonta woodiana.</title>
        <authorList>
            <person name="Chen X."/>
        </authorList>
    </citation>
    <scope>NUCLEOTIDE SEQUENCE [LARGE SCALE GENOMIC DNA]</scope>
    <source>
        <strain evidence="1">MN2024</strain>
        <tissue evidence="1">Gills</tissue>
    </source>
</reference>
<sequence>RVLLTSTINKVWKARQDRVFGELQSLHQPTAIARDGICDSSGHSAMCGAYSVLEALKLM</sequence>
<feature type="non-terminal residue" evidence="1">
    <location>
        <position position="1"/>
    </location>
</feature>
<keyword evidence="2" id="KW-1185">Reference proteome</keyword>
<accession>A0ABD3XMM2</accession>
<dbReference type="EMBL" id="JBJQND010000002">
    <property type="protein sequence ID" value="KAL3887444.1"/>
    <property type="molecule type" value="Genomic_DNA"/>
</dbReference>
<name>A0ABD3XMM2_SINWO</name>
<evidence type="ECO:0000313" key="1">
    <source>
        <dbReference type="EMBL" id="KAL3887444.1"/>
    </source>
</evidence>
<protein>
    <submittedName>
        <fullName evidence="1">Uncharacterized protein</fullName>
    </submittedName>
</protein>
<dbReference type="Proteomes" id="UP001634394">
    <property type="component" value="Unassembled WGS sequence"/>
</dbReference>